<accession>A0AAV0JAU1</accession>
<comment type="caution">
    <text evidence="2">The sequence shown here is derived from an EMBL/GenBank/DDBJ whole genome shotgun (WGS) entry which is preliminary data.</text>
</comment>
<dbReference type="InterPro" id="IPR032675">
    <property type="entry name" value="LRR_dom_sf"/>
</dbReference>
<dbReference type="InterPro" id="IPR057207">
    <property type="entry name" value="FBXL15_LRR"/>
</dbReference>
<reference evidence="2" key="1">
    <citation type="submission" date="2022-08" db="EMBL/GenBank/DDBJ databases">
        <authorList>
            <person name="Gutierrez-Valencia J."/>
        </authorList>
    </citation>
    <scope>NUCLEOTIDE SEQUENCE</scope>
</reference>
<dbReference type="FunFam" id="3.80.10.10:FF:000535">
    <property type="entry name" value="Leucine Rich Repeat family protein"/>
    <property type="match status" value="1"/>
</dbReference>
<dbReference type="SUPFAM" id="SSF52047">
    <property type="entry name" value="RNI-like"/>
    <property type="match status" value="1"/>
</dbReference>
<dbReference type="SMART" id="SM00367">
    <property type="entry name" value="LRR_CC"/>
    <property type="match status" value="7"/>
</dbReference>
<keyword evidence="3" id="KW-1185">Reference proteome</keyword>
<dbReference type="Proteomes" id="UP001154282">
    <property type="component" value="Unassembled WGS sequence"/>
</dbReference>
<proteinExistence type="predicted"/>
<evidence type="ECO:0000313" key="2">
    <source>
        <dbReference type="EMBL" id="CAI0406495.1"/>
    </source>
</evidence>
<evidence type="ECO:0000259" key="1">
    <source>
        <dbReference type="Pfam" id="PF25372"/>
    </source>
</evidence>
<dbReference type="InterPro" id="IPR006553">
    <property type="entry name" value="Leu-rich_rpt_Cys-con_subtyp"/>
</dbReference>
<dbReference type="PANTHER" id="PTHR13318:SF95">
    <property type="entry name" value="F-BOX PROTEIN YLR352W"/>
    <property type="match status" value="1"/>
</dbReference>
<protein>
    <recommendedName>
        <fullName evidence="1">F-box/LRR-repeat protein 15-like leucin rich repeat domain-containing protein</fullName>
    </recommendedName>
</protein>
<dbReference type="AlphaFoldDB" id="A0AAV0JAU1"/>
<gene>
    <name evidence="2" type="ORF">LITE_LOCUS13225</name>
</gene>
<dbReference type="PANTHER" id="PTHR13318">
    <property type="entry name" value="PARTNER OF PAIRED, ISOFORM B-RELATED"/>
    <property type="match status" value="1"/>
</dbReference>
<feature type="domain" description="F-box/LRR-repeat protein 15-like leucin rich repeat" evidence="1">
    <location>
        <begin position="189"/>
        <end position="360"/>
    </location>
</feature>
<dbReference type="EMBL" id="CAMGYJ010000004">
    <property type="protein sequence ID" value="CAI0406495.1"/>
    <property type="molecule type" value="Genomic_DNA"/>
</dbReference>
<dbReference type="Gene3D" id="3.80.10.10">
    <property type="entry name" value="Ribonuclease Inhibitor"/>
    <property type="match status" value="2"/>
</dbReference>
<evidence type="ECO:0000313" key="3">
    <source>
        <dbReference type="Proteomes" id="UP001154282"/>
    </source>
</evidence>
<dbReference type="GO" id="GO:0031146">
    <property type="term" value="P:SCF-dependent proteasomal ubiquitin-dependent protein catabolic process"/>
    <property type="evidence" value="ECO:0007669"/>
    <property type="project" value="TreeGrafter"/>
</dbReference>
<dbReference type="GO" id="GO:0019005">
    <property type="term" value="C:SCF ubiquitin ligase complex"/>
    <property type="evidence" value="ECO:0007669"/>
    <property type="project" value="TreeGrafter"/>
</dbReference>
<dbReference type="Pfam" id="PF25372">
    <property type="entry name" value="DUF7885"/>
    <property type="match status" value="2"/>
</dbReference>
<sequence>MRIEEKAVAEMGDGEQQKMMWSRETIPRVMKIVGARLHQRDLVSLLLVSPWIHRALVSYSSLWLVLDFREKNKAGERLIAALSLPRYHHLKEINLEFAQDVEDRHLEVLRTEFHGTLQNLERLNLNGCQKISDKGIEAITSCCRKLKIFSIYWNVRVTDVGINHLVENCKHISDLNLSGCKNVSDKSMQLIANNYPELTSLNLTRCIKLTDVGLQQILLKCSLLQTLNLYALSRYNTPSAPRLGNFYLALNLYLLFLFSFTDKAYRTISNLPHLRFLDLCGSQHLSDEGLTCIAKCKDLVSLNLTWCVRITDVGVIAVAKGCRSLEFLSLFGIIGVTDKCLEVLSSCCSNTLTTLDVNGCIGIKRRSRDELLGLFPYLNCFKVHS</sequence>
<name>A0AAV0JAU1_9ROSI</name>
<feature type="domain" description="F-box/LRR-repeat protein 15-like leucin rich repeat" evidence="1">
    <location>
        <begin position="116"/>
        <end position="188"/>
    </location>
</feature>
<organism evidence="2 3">
    <name type="scientific">Linum tenue</name>
    <dbReference type="NCBI Taxonomy" id="586396"/>
    <lineage>
        <taxon>Eukaryota</taxon>
        <taxon>Viridiplantae</taxon>
        <taxon>Streptophyta</taxon>
        <taxon>Embryophyta</taxon>
        <taxon>Tracheophyta</taxon>
        <taxon>Spermatophyta</taxon>
        <taxon>Magnoliopsida</taxon>
        <taxon>eudicotyledons</taxon>
        <taxon>Gunneridae</taxon>
        <taxon>Pentapetalae</taxon>
        <taxon>rosids</taxon>
        <taxon>fabids</taxon>
        <taxon>Malpighiales</taxon>
        <taxon>Linaceae</taxon>
        <taxon>Linum</taxon>
    </lineage>
</organism>